<feature type="compositionally biased region" description="Acidic residues" evidence="3">
    <location>
        <begin position="38"/>
        <end position="49"/>
    </location>
</feature>
<keyword evidence="1" id="KW-0649">Protein kinase inhibitor</keyword>
<reference evidence="4 5" key="1">
    <citation type="journal article" date="2021" name="Nat. Commun.">
        <title>Incipient diploidization of the medicinal plant Perilla within 10,000 years.</title>
        <authorList>
            <person name="Zhang Y."/>
            <person name="Shen Q."/>
            <person name="Leng L."/>
            <person name="Zhang D."/>
            <person name="Chen S."/>
            <person name="Shi Y."/>
            <person name="Ning Z."/>
            <person name="Chen S."/>
        </authorList>
    </citation>
    <scope>NUCLEOTIDE SEQUENCE [LARGE SCALE GENOMIC DNA]</scope>
    <source>
        <strain evidence="5">cv. PC099</strain>
    </source>
</reference>
<feature type="region of interest" description="Disordered" evidence="3">
    <location>
        <begin position="31"/>
        <end position="72"/>
    </location>
</feature>
<dbReference type="PANTHER" id="PTHR33142">
    <property type="entry name" value="CYCLIN-DEPENDENT PROTEIN KINASE INHIBITOR SMR13"/>
    <property type="match status" value="1"/>
</dbReference>
<dbReference type="PANTHER" id="PTHR33142:SF48">
    <property type="entry name" value="CYCLIN-DEPENDENT PROTEIN KINASE INHIBITOR SMR15"/>
    <property type="match status" value="1"/>
</dbReference>
<sequence>MGVSKMLHEMDSEKWDIDGIELRRPLKPVFTRAMERSNDDDEEEEEEDGYNSTTPTCAESRIPSRLPCPPAPMKRKAAASRCHYARVREFFCPPDLETVFIRRVEGA</sequence>
<evidence type="ECO:0000313" key="4">
    <source>
        <dbReference type="EMBL" id="KAH6828040.1"/>
    </source>
</evidence>
<dbReference type="InterPro" id="IPR040389">
    <property type="entry name" value="SMR"/>
</dbReference>
<dbReference type="Proteomes" id="UP001190926">
    <property type="component" value="Unassembled WGS sequence"/>
</dbReference>
<comment type="caution">
    <text evidence="4">The sequence shown here is derived from an EMBL/GenBank/DDBJ whole genome shotgun (WGS) entry which is preliminary data.</text>
</comment>
<evidence type="ECO:0000256" key="2">
    <source>
        <dbReference type="ARBA" id="ARBA00023306"/>
    </source>
</evidence>
<keyword evidence="2" id="KW-0131">Cell cycle</keyword>
<proteinExistence type="predicted"/>
<evidence type="ECO:0000256" key="3">
    <source>
        <dbReference type="SAM" id="MobiDB-lite"/>
    </source>
</evidence>
<dbReference type="GO" id="GO:0004860">
    <property type="term" value="F:protein kinase inhibitor activity"/>
    <property type="evidence" value="ECO:0007669"/>
    <property type="project" value="UniProtKB-KW"/>
</dbReference>
<evidence type="ECO:0000256" key="1">
    <source>
        <dbReference type="ARBA" id="ARBA00023013"/>
    </source>
</evidence>
<gene>
    <name evidence="4" type="ORF">C2S53_005486</name>
</gene>
<keyword evidence="5" id="KW-1185">Reference proteome</keyword>
<protein>
    <submittedName>
        <fullName evidence="4">Uncharacterized protein</fullName>
    </submittedName>
</protein>
<organism evidence="4 5">
    <name type="scientific">Perilla frutescens var. hirtella</name>
    <name type="common">Perilla citriodora</name>
    <name type="synonym">Perilla setoyensis</name>
    <dbReference type="NCBI Taxonomy" id="608512"/>
    <lineage>
        <taxon>Eukaryota</taxon>
        <taxon>Viridiplantae</taxon>
        <taxon>Streptophyta</taxon>
        <taxon>Embryophyta</taxon>
        <taxon>Tracheophyta</taxon>
        <taxon>Spermatophyta</taxon>
        <taxon>Magnoliopsida</taxon>
        <taxon>eudicotyledons</taxon>
        <taxon>Gunneridae</taxon>
        <taxon>Pentapetalae</taxon>
        <taxon>asterids</taxon>
        <taxon>lamiids</taxon>
        <taxon>Lamiales</taxon>
        <taxon>Lamiaceae</taxon>
        <taxon>Nepetoideae</taxon>
        <taxon>Elsholtzieae</taxon>
        <taxon>Perilla</taxon>
    </lineage>
</organism>
<name>A0AAD4P6T5_PERFH</name>
<accession>A0AAD4P6T5</accession>
<dbReference type="EMBL" id="SDAM02000131">
    <property type="protein sequence ID" value="KAH6828040.1"/>
    <property type="molecule type" value="Genomic_DNA"/>
</dbReference>
<dbReference type="AlphaFoldDB" id="A0AAD4P6T5"/>
<evidence type="ECO:0000313" key="5">
    <source>
        <dbReference type="Proteomes" id="UP001190926"/>
    </source>
</evidence>
<dbReference type="GO" id="GO:0032875">
    <property type="term" value="P:regulation of DNA endoreduplication"/>
    <property type="evidence" value="ECO:0007669"/>
    <property type="project" value="InterPro"/>
</dbReference>